<keyword evidence="5" id="KW-0378">Hydrolase</keyword>
<dbReference type="RefSeq" id="WP_253243284.1">
    <property type="nucleotide sequence ID" value="NZ_JAMYJR010000056.1"/>
</dbReference>
<dbReference type="SMART" id="SM00560">
    <property type="entry name" value="LamGL"/>
    <property type="match status" value="1"/>
</dbReference>
<evidence type="ECO:0000256" key="3">
    <source>
        <dbReference type="SAM" id="SignalP"/>
    </source>
</evidence>
<feature type="chain" id="PRO_5046668586" evidence="3">
    <location>
        <begin position="24"/>
        <end position="798"/>
    </location>
</feature>
<comment type="caution">
    <text evidence="5">The sequence shown here is derived from an EMBL/GenBank/DDBJ whole genome shotgun (WGS) entry which is preliminary data.</text>
</comment>
<evidence type="ECO:0000313" key="6">
    <source>
        <dbReference type="Proteomes" id="UP001523369"/>
    </source>
</evidence>
<dbReference type="PROSITE" id="PS51318">
    <property type="entry name" value="TAT"/>
    <property type="match status" value="1"/>
</dbReference>
<reference evidence="5 6" key="1">
    <citation type="submission" date="2022-06" db="EMBL/GenBank/DDBJ databases">
        <title>New Species of the Genus Actinoplanes, ActinopZanes ferrugineus.</title>
        <authorList>
            <person name="Ding P."/>
        </authorList>
    </citation>
    <scope>NUCLEOTIDE SEQUENCE [LARGE SCALE GENOMIC DNA]</scope>
    <source>
        <strain evidence="5 6">TRM88003</strain>
    </source>
</reference>
<feature type="signal peptide" evidence="3">
    <location>
        <begin position="1"/>
        <end position="23"/>
    </location>
</feature>
<dbReference type="InterPro" id="IPR006311">
    <property type="entry name" value="TAT_signal"/>
</dbReference>
<dbReference type="Pfam" id="PF07944">
    <property type="entry name" value="Beta-AFase-like_GH127_cat"/>
    <property type="match status" value="1"/>
</dbReference>
<sequence>MNLTRRTLLVGSAAAATVLSVGAKASAAARPDTGVSAYAFPLTAVRLLSSPFTANAARIQSYLLFLNNDRLLHTFRLNVGLSSSATACGGWESPSTELRGHSTGHLLTGLAQAYASTGDTAYKTKGDQIVAVLAQCQARAATAGYNTGYLSAFPESFIDRVEARQSVWAPYYTLHKIMAGLLDMHLLAGNAQALTVLLGMASWVKFRNDRLTQTQRQNMLDTEFGGMNEVLTNLYQLTGDAAHLAAAQQFDHAEVFDPLAANQDSLNNYHANTQIPKVLGAIREYHATGTTRYRDIAVNFWDIVTRRHTYAIGGNSNGEYFKAPDRIASELSDTTAECCNSYNMLKLTRQLFFTNPTRTDYLDYYEKALYNHILASQDPNSSHGFQCYYVPLRAGGIKTYSNDYNSFVCCHGTGMESNTKFGDTIYFHDGGSTLYVNLFIPSILTWGAFSVRQETSFPEAGSTKLTVTGAGPFTMRIRIPGWASGAQIRVNGTVFSSPPAGAYAAVSRTWASGDVVDVSLPMALTREATNDNSTVQAVKLGPIVLAGLFGNSNLSALPALDPATLTPTSDGSVALQPFYKVHGQRYSVYWSVTGSPFVAHYPFDGSPADASGNGRTASIFSAGYVAGRTGNAVNLDGTAGYAALPSGILAGASNFTIALWVRLDTVTTWSRLVDFGTGTGAYLFLTPRSSAGTLRFAITTGGSGAEQRIEGPALIAGAWTHVAVTRSGNTGTLYVNGASAGTNTALTLGPSALGATTRNWLGRSQYADPYLDGALDNVRLYSRALSATEVNSLYTNGS</sequence>
<dbReference type="Gene3D" id="2.60.120.200">
    <property type="match status" value="1"/>
</dbReference>
<evidence type="ECO:0000313" key="5">
    <source>
        <dbReference type="EMBL" id="MCO8277265.1"/>
    </source>
</evidence>
<accession>A0ABT1E292</accession>
<dbReference type="InterPro" id="IPR008928">
    <property type="entry name" value="6-hairpin_glycosidase_sf"/>
</dbReference>
<gene>
    <name evidence="5" type="ORF">M1L60_42485</name>
</gene>
<dbReference type="InterPro" id="IPR006558">
    <property type="entry name" value="LamG-like"/>
</dbReference>
<evidence type="ECO:0000256" key="2">
    <source>
        <dbReference type="ARBA" id="ARBA00023157"/>
    </source>
</evidence>
<dbReference type="EMBL" id="JAMYJR010000056">
    <property type="protein sequence ID" value="MCO8277265.1"/>
    <property type="molecule type" value="Genomic_DNA"/>
</dbReference>
<feature type="domain" description="LamG-like jellyroll fold" evidence="4">
    <location>
        <begin position="653"/>
        <end position="788"/>
    </location>
</feature>
<keyword evidence="1 3" id="KW-0732">Signal</keyword>
<dbReference type="SUPFAM" id="SSF48208">
    <property type="entry name" value="Six-hairpin glycosidases"/>
    <property type="match status" value="1"/>
</dbReference>
<evidence type="ECO:0000256" key="1">
    <source>
        <dbReference type="ARBA" id="ARBA00022729"/>
    </source>
</evidence>
<dbReference type="PANTHER" id="PTHR31151:SF0">
    <property type="entry name" value="PROLINE-TRNA LIGASE (DUF1680)"/>
    <property type="match status" value="1"/>
</dbReference>
<proteinExistence type="predicted"/>
<dbReference type="Pfam" id="PF20736">
    <property type="entry name" value="Glyco_hydro127M"/>
    <property type="match status" value="1"/>
</dbReference>
<keyword evidence="6" id="KW-1185">Reference proteome</keyword>
<keyword evidence="2" id="KW-1015">Disulfide bond</keyword>
<organism evidence="5 6">
    <name type="scientific">Paractinoplanes aksuensis</name>
    <dbReference type="NCBI Taxonomy" id="2939490"/>
    <lineage>
        <taxon>Bacteria</taxon>
        <taxon>Bacillati</taxon>
        <taxon>Actinomycetota</taxon>
        <taxon>Actinomycetes</taxon>
        <taxon>Micromonosporales</taxon>
        <taxon>Micromonosporaceae</taxon>
        <taxon>Paractinoplanes</taxon>
    </lineage>
</organism>
<protein>
    <submittedName>
        <fullName evidence="5">Glycoside hydrolase family 127 protein</fullName>
    </submittedName>
</protein>
<dbReference type="InterPro" id="IPR049046">
    <property type="entry name" value="Beta-AFase-like_GH127_middle"/>
</dbReference>
<dbReference type="PANTHER" id="PTHR31151">
    <property type="entry name" value="PROLINE-TRNA LIGASE (DUF1680)"/>
    <property type="match status" value="1"/>
</dbReference>
<name>A0ABT1E292_9ACTN</name>
<dbReference type="Proteomes" id="UP001523369">
    <property type="component" value="Unassembled WGS sequence"/>
</dbReference>
<evidence type="ECO:0000259" key="4">
    <source>
        <dbReference type="SMART" id="SM00560"/>
    </source>
</evidence>
<dbReference type="SUPFAM" id="SSF49899">
    <property type="entry name" value="Concanavalin A-like lectins/glucanases"/>
    <property type="match status" value="1"/>
</dbReference>
<dbReference type="GO" id="GO:0016787">
    <property type="term" value="F:hydrolase activity"/>
    <property type="evidence" value="ECO:0007669"/>
    <property type="project" value="UniProtKB-KW"/>
</dbReference>
<dbReference type="InterPro" id="IPR013320">
    <property type="entry name" value="ConA-like_dom_sf"/>
</dbReference>
<dbReference type="InterPro" id="IPR012878">
    <property type="entry name" value="Beta-AFase-like_GH127_cat"/>
</dbReference>
<dbReference type="Pfam" id="PF13385">
    <property type="entry name" value="Laminin_G_3"/>
    <property type="match status" value="1"/>
</dbReference>